<feature type="transmembrane region" description="Helical" evidence="1">
    <location>
        <begin position="77"/>
        <end position="96"/>
    </location>
</feature>
<reference evidence="2" key="1">
    <citation type="submission" date="2018-07" db="EMBL/GenBank/DDBJ databases">
        <authorList>
            <consortium name="PulseNet: The National Subtyping Network for Foodborne Disease Surveillance"/>
            <person name="Tarr C.L."/>
            <person name="Trees E."/>
            <person name="Katz L.S."/>
            <person name="Carleton-Romer H.A."/>
            <person name="Stroika S."/>
            <person name="Kucerova Z."/>
            <person name="Roache K.F."/>
            <person name="Sabol A.L."/>
            <person name="Besser J."/>
            <person name="Gerner-Smidt P."/>
        </authorList>
    </citation>
    <scope>NUCLEOTIDE SEQUENCE</scope>
    <source>
        <strain evidence="2">PNUSAS022037</strain>
    </source>
</reference>
<name>A0A5V3AUF8_SALER</name>
<keyword evidence="1" id="KW-0812">Transmembrane</keyword>
<protein>
    <submittedName>
        <fullName evidence="2">Protein traS</fullName>
    </submittedName>
</protein>
<evidence type="ECO:0000256" key="1">
    <source>
        <dbReference type="SAM" id="Phobius"/>
    </source>
</evidence>
<keyword evidence="1" id="KW-0472">Membrane</keyword>
<organism evidence="2">
    <name type="scientific">Salmonella enterica</name>
    <name type="common">Salmonella choleraesuis</name>
    <dbReference type="NCBI Taxonomy" id="28901"/>
    <lineage>
        <taxon>Bacteria</taxon>
        <taxon>Pseudomonadati</taxon>
        <taxon>Pseudomonadota</taxon>
        <taxon>Gammaproteobacteria</taxon>
        <taxon>Enterobacterales</taxon>
        <taxon>Enterobacteriaceae</taxon>
        <taxon>Salmonella</taxon>
    </lineage>
</organism>
<comment type="caution">
    <text evidence="2">The sequence shown here is derived from an EMBL/GenBank/DDBJ whole genome shotgun (WGS) entry which is preliminary data.</text>
</comment>
<accession>A0A5V3AUF8</accession>
<evidence type="ECO:0000313" key="2">
    <source>
        <dbReference type="EMBL" id="EBT8452641.1"/>
    </source>
</evidence>
<proteinExistence type="predicted"/>
<dbReference type="AlphaFoldDB" id="A0A5V3AUF8"/>
<dbReference type="EMBL" id="AAHACR010000018">
    <property type="protein sequence ID" value="EBT8452641.1"/>
    <property type="molecule type" value="Genomic_DNA"/>
</dbReference>
<gene>
    <name evidence="2" type="ORF">COQ51_21525</name>
</gene>
<feature type="transmembrane region" description="Helical" evidence="1">
    <location>
        <begin position="117"/>
        <end position="134"/>
    </location>
</feature>
<feature type="transmembrane region" description="Helical" evidence="1">
    <location>
        <begin position="140"/>
        <end position="158"/>
    </location>
</feature>
<sequence length="186" mass="21030">MKRSELEKDAAYILYRFKQLDYEIPSNREILKVIFSKLVIVYALQLAFIIADVFLNARSGEYHYFDTFVVGLGSNVFFSLIFLMSTYNIVSLKLSLGTEIIGQSVLLSLVEKKINSYGLFILLVNVFVGCILLWSGERFVAGLGFSWFVTYLISMLTLQTSLSRYMTPAVVSSLSKVKELLTASPK</sequence>
<feature type="transmembrane region" description="Helical" evidence="1">
    <location>
        <begin position="38"/>
        <end position="57"/>
    </location>
</feature>
<keyword evidence="1" id="KW-1133">Transmembrane helix</keyword>